<gene>
    <name evidence="1" type="ORF">GCM10010991_36420</name>
</gene>
<reference evidence="1 2" key="1">
    <citation type="journal article" date="2014" name="Int. J. Syst. Evol. Microbiol.">
        <title>Complete genome sequence of Corynebacterium casei LMG S-19264T (=DSM 44701T), isolated from a smear-ripened cheese.</title>
        <authorList>
            <consortium name="US DOE Joint Genome Institute (JGI-PGF)"/>
            <person name="Walter F."/>
            <person name="Albersmeier A."/>
            <person name="Kalinowski J."/>
            <person name="Ruckert C."/>
        </authorList>
    </citation>
    <scope>NUCLEOTIDE SEQUENCE [LARGE SCALE GENOMIC DNA]</scope>
    <source>
        <strain evidence="1 2">CGMCC 1.7029</strain>
    </source>
</reference>
<comment type="caution">
    <text evidence="1">The sequence shown here is derived from an EMBL/GenBank/DDBJ whole genome shotgun (WGS) entry which is preliminary data.</text>
</comment>
<accession>A0A917YPI2</accession>
<proteinExistence type="predicted"/>
<name>A0A917YPI2_9RHOB</name>
<protein>
    <submittedName>
        <fullName evidence="1">Uncharacterized protein</fullName>
    </submittedName>
</protein>
<sequence length="80" mass="8627">MPAIPPRLGVEWPNDAFSEVPALPTIWVLHSYAACSQHAPNEHLPSPIAREGLAFLAGLNWELCAADPAMLTHARSGRGM</sequence>
<dbReference type="Proteomes" id="UP000598196">
    <property type="component" value="Unassembled WGS sequence"/>
</dbReference>
<keyword evidence="2" id="KW-1185">Reference proteome</keyword>
<evidence type="ECO:0000313" key="1">
    <source>
        <dbReference type="EMBL" id="GGO38710.1"/>
    </source>
</evidence>
<evidence type="ECO:0000313" key="2">
    <source>
        <dbReference type="Proteomes" id="UP000598196"/>
    </source>
</evidence>
<dbReference type="EMBL" id="BMLP01000013">
    <property type="protein sequence ID" value="GGO38710.1"/>
    <property type="molecule type" value="Genomic_DNA"/>
</dbReference>
<organism evidence="1 2">
    <name type="scientific">Gemmobacter aquaticus</name>
    <dbReference type="NCBI Taxonomy" id="490185"/>
    <lineage>
        <taxon>Bacteria</taxon>
        <taxon>Pseudomonadati</taxon>
        <taxon>Pseudomonadota</taxon>
        <taxon>Alphaproteobacteria</taxon>
        <taxon>Rhodobacterales</taxon>
        <taxon>Paracoccaceae</taxon>
        <taxon>Gemmobacter</taxon>
    </lineage>
</organism>
<dbReference type="AlphaFoldDB" id="A0A917YPI2"/>